<keyword evidence="2" id="KW-0812">Transmembrane</keyword>
<keyword evidence="2" id="KW-1133">Transmembrane helix</keyword>
<reference evidence="3 4" key="1">
    <citation type="submission" date="2023-10" db="EMBL/GenBank/DDBJ databases">
        <title>Characterization of rhizosphere-enriched actinobacteria from wheat plants lab-grown on chernevaya soil.</title>
        <authorList>
            <person name="Tikhonova E.N."/>
            <person name="Konopkin A."/>
            <person name="Kravchenko I.K."/>
        </authorList>
    </citation>
    <scope>NUCLEOTIDE SEQUENCE [LARGE SCALE GENOMIC DNA]</scope>
    <source>
        <strain evidence="3 4">RR29</strain>
    </source>
</reference>
<feature type="compositionally biased region" description="Low complexity" evidence="1">
    <location>
        <begin position="329"/>
        <end position="338"/>
    </location>
</feature>
<proteinExistence type="predicted"/>
<evidence type="ECO:0000256" key="1">
    <source>
        <dbReference type="SAM" id="MobiDB-lite"/>
    </source>
</evidence>
<evidence type="ECO:0000256" key="2">
    <source>
        <dbReference type="SAM" id="Phobius"/>
    </source>
</evidence>
<feature type="region of interest" description="Disordered" evidence="1">
    <location>
        <begin position="329"/>
        <end position="402"/>
    </location>
</feature>
<evidence type="ECO:0008006" key="5">
    <source>
        <dbReference type="Google" id="ProtNLM"/>
    </source>
</evidence>
<protein>
    <recommendedName>
        <fullName evidence="5">Protein kinase domain-containing protein</fullName>
    </recommendedName>
</protein>
<dbReference type="Proteomes" id="UP001187346">
    <property type="component" value="Unassembled WGS sequence"/>
</dbReference>
<dbReference type="Gene3D" id="1.10.510.10">
    <property type="entry name" value="Transferase(Phosphotransferase) domain 1"/>
    <property type="match status" value="1"/>
</dbReference>
<dbReference type="EMBL" id="JAWMAJ010000002">
    <property type="protein sequence ID" value="MDV7214527.1"/>
    <property type="molecule type" value="Genomic_DNA"/>
</dbReference>
<dbReference type="InterPro" id="IPR011009">
    <property type="entry name" value="Kinase-like_dom_sf"/>
</dbReference>
<comment type="caution">
    <text evidence="3">The sequence shown here is derived from an EMBL/GenBank/DDBJ whole genome shotgun (WGS) entry which is preliminary data.</text>
</comment>
<gene>
    <name evidence="3" type="ORF">R5A26_01030</name>
</gene>
<dbReference type="RefSeq" id="WP_317769674.1">
    <property type="nucleotide sequence ID" value="NZ_JAWMAJ010000002.1"/>
</dbReference>
<evidence type="ECO:0000313" key="3">
    <source>
        <dbReference type="EMBL" id="MDV7214527.1"/>
    </source>
</evidence>
<sequence length="549" mass="60153">MRIVTSRLGRRYQVESQPFNTDGGQGLLYHCVDEDGVGRVFKEYKTPESASSEVHRLYQLALLGWDAVHRAENGSNPATYGGLATTAESSINWPTDVIHGRNGAVEAVILPLIPQSFMFTNSDGKVAPRTLDFLYLARAEPPPPQARVRLGVLLRVCDIFKQLEDLKLTHGDLAAKNLVWREQDTHAYLIDCDGLTPWSTPATHGVATQEWTDPRRIAGVIPAHDRFSDRFALALVLYRGLFLNPGGPRWPQGHQRGQWIKPSQFPGRLDPALRQMFSRALDDPFATSTRPSAAEWHRALHTAFLTPGRLPSYRADALRVLDDYAAQHRQAIQHQRAAPRTVQSPAHGLPPQTPSPHPQQQPQPQVQPQAYIPIPLPRPVPQAAPPPQPVPQSPWTPAPARRSNSTPKFLAVLVTVVAAIGIGLGVYVVQQKSADPTTAVPLSAGPPCPTAVADRIPDGTGATLLHTYTTESSLIRLCKTTSGQIYYDGTWLHPDATHKASEAVTVPAEATADGYQAANQGYLYVIEGEWVIVHQPTGPTKKYRLTEAG</sequence>
<evidence type="ECO:0000313" key="4">
    <source>
        <dbReference type="Proteomes" id="UP001187346"/>
    </source>
</evidence>
<feature type="compositionally biased region" description="Pro residues" evidence="1">
    <location>
        <begin position="374"/>
        <end position="397"/>
    </location>
</feature>
<organism evidence="3 4">
    <name type="scientific">Streptomyces prunicolor</name>
    <dbReference type="NCBI Taxonomy" id="67348"/>
    <lineage>
        <taxon>Bacteria</taxon>
        <taxon>Bacillati</taxon>
        <taxon>Actinomycetota</taxon>
        <taxon>Actinomycetes</taxon>
        <taxon>Kitasatosporales</taxon>
        <taxon>Streptomycetaceae</taxon>
        <taxon>Streptomyces</taxon>
    </lineage>
</organism>
<dbReference type="SUPFAM" id="SSF56112">
    <property type="entry name" value="Protein kinase-like (PK-like)"/>
    <property type="match status" value="1"/>
</dbReference>
<accession>A0ABU4F1R1</accession>
<name>A0ABU4F1R1_9ACTN</name>
<feature type="transmembrane region" description="Helical" evidence="2">
    <location>
        <begin position="409"/>
        <end position="429"/>
    </location>
</feature>
<feature type="compositionally biased region" description="Pro residues" evidence="1">
    <location>
        <begin position="351"/>
        <end position="361"/>
    </location>
</feature>
<keyword evidence="4" id="KW-1185">Reference proteome</keyword>
<keyword evidence="2" id="KW-0472">Membrane</keyword>